<dbReference type="GO" id="GO:0007178">
    <property type="term" value="P:cell surface receptor protein serine/threonine kinase signaling pathway"/>
    <property type="evidence" value="ECO:0007669"/>
    <property type="project" value="TreeGrafter"/>
</dbReference>
<dbReference type="OrthoDB" id="10064298at2759"/>
<evidence type="ECO:0000313" key="2">
    <source>
        <dbReference type="EMBL" id="VDD80420.1"/>
    </source>
</evidence>
<dbReference type="AlphaFoldDB" id="A0A3P6HH86"/>
<feature type="domain" description="ECSIT N-terminal" evidence="1">
    <location>
        <begin position="13"/>
        <end position="189"/>
    </location>
</feature>
<proteinExistence type="predicted"/>
<reference evidence="2 3" key="1">
    <citation type="submission" date="2018-10" db="EMBL/GenBank/DDBJ databases">
        <authorList>
            <consortium name="Pathogen Informatics"/>
        </authorList>
    </citation>
    <scope>NUCLEOTIDE SEQUENCE [LARGE SCALE GENOMIC DNA]</scope>
</reference>
<dbReference type="STRING" id="53468.A0A3P6HH86"/>
<evidence type="ECO:0000313" key="3">
    <source>
        <dbReference type="Proteomes" id="UP000267029"/>
    </source>
</evidence>
<keyword evidence="3" id="KW-1185">Reference proteome</keyword>
<dbReference type="EMBL" id="UXSR01005260">
    <property type="protein sequence ID" value="VDD80420.1"/>
    <property type="molecule type" value="Genomic_DNA"/>
</dbReference>
<organism evidence="2 3">
    <name type="scientific">Mesocestoides corti</name>
    <name type="common">Flatworm</name>
    <dbReference type="NCBI Taxonomy" id="53468"/>
    <lineage>
        <taxon>Eukaryota</taxon>
        <taxon>Metazoa</taxon>
        <taxon>Spiralia</taxon>
        <taxon>Lophotrochozoa</taxon>
        <taxon>Platyhelminthes</taxon>
        <taxon>Cestoda</taxon>
        <taxon>Eucestoda</taxon>
        <taxon>Cyclophyllidea</taxon>
        <taxon>Mesocestoididae</taxon>
        <taxon>Mesocestoides</taxon>
    </lineage>
</organism>
<dbReference type="InterPro" id="IPR046448">
    <property type="entry name" value="ECSIT_N"/>
</dbReference>
<dbReference type="PANTHER" id="PTHR13113:SF1">
    <property type="entry name" value="EVOLUTIONARILY CONSERVED SIGNALING INTERMEDIATE IN TOLL PATHWAY, MITOCHONDRIAL"/>
    <property type="match status" value="1"/>
</dbReference>
<name>A0A3P6HH86_MESCO</name>
<gene>
    <name evidence="2" type="ORF">MCOS_LOCUS6423</name>
</gene>
<accession>A0A3P6HH86</accession>
<sequence length="495" mass="55650">MSKVPQHDLMLKRSQIKRLKKAAFMDTIELYKDRSGTARRGFNEFILAALKQMKEYEVADDLEAYKALLTVPPRMGRLKAKSFLHADMGAYKRQQDTISKLLMQLNASQVMPDDDVGDAIVEIFGFRSHVMTHYRRMMYWVPKLRHVNPWPVTESLPDDLEGEDASRLAQLVAARICPDVNTEFTTVTVRRGNILFFTRRQLHFQSAISPYSKPFLADSKDAKIPSCLVSAQSSTQRALLSAYATDFKQKGTQDGILYLDGPQFVWFRTLQLAYYVLWGNVDKQRLQTQLEYSQATARKLTSITDFASWEYRIYGSEKDSFAPLQVVQAPEAAPIGTSLPIQRDVADSSSALFPLRPKKSSLLRKGDTTVAERRRALWAGFEPTHQITHLPEHLTRHEQAEGVILAVGVVAPVPNALENQARAYGGETSGELPDPTVSLPVPAPDALVRQWLIALRELNPGLDGATVVIRKRNSEIPVDDEASFHEQPSTSESTH</sequence>
<dbReference type="PANTHER" id="PTHR13113">
    <property type="entry name" value="ECSIT EVOLUTIONARILY CONSERVED SIGNALING INTERMEDIATE IN TOLL PATHWAYS"/>
    <property type="match status" value="1"/>
</dbReference>
<dbReference type="GO" id="GO:0005739">
    <property type="term" value="C:mitochondrion"/>
    <property type="evidence" value="ECO:0007669"/>
    <property type="project" value="TreeGrafter"/>
</dbReference>
<dbReference type="GO" id="GO:0045087">
    <property type="term" value="P:innate immune response"/>
    <property type="evidence" value="ECO:0007669"/>
    <property type="project" value="TreeGrafter"/>
</dbReference>
<protein>
    <recommendedName>
        <fullName evidence="1">ECSIT N-terminal domain-containing protein</fullName>
    </recommendedName>
</protein>
<dbReference type="Proteomes" id="UP000267029">
    <property type="component" value="Unassembled WGS sequence"/>
</dbReference>
<dbReference type="InterPro" id="IPR010418">
    <property type="entry name" value="ECSIT"/>
</dbReference>
<dbReference type="Pfam" id="PF06239">
    <property type="entry name" value="ECSIT_N"/>
    <property type="match status" value="1"/>
</dbReference>
<evidence type="ECO:0000259" key="1">
    <source>
        <dbReference type="Pfam" id="PF06239"/>
    </source>
</evidence>